<dbReference type="OrthoDB" id="10001993at2"/>
<gene>
    <name evidence="2" type="ORF">SAMN05192557_1825</name>
</gene>
<keyword evidence="3" id="KW-1185">Reference proteome</keyword>
<evidence type="ECO:0000256" key="1">
    <source>
        <dbReference type="SAM" id="Phobius"/>
    </source>
</evidence>
<dbReference type="RefSeq" id="WP_091476109.1">
    <property type="nucleotide sequence ID" value="NZ_FOIT01000006.1"/>
</dbReference>
<keyword evidence="1" id="KW-0472">Membrane</keyword>
<reference evidence="2 3" key="1">
    <citation type="submission" date="2016-10" db="EMBL/GenBank/DDBJ databases">
        <authorList>
            <person name="Varghese N."/>
            <person name="Submissions S."/>
        </authorList>
    </citation>
    <scope>NUCLEOTIDE SEQUENCE [LARGE SCALE GENOMIC DNA]</scope>
    <source>
        <strain evidence="2 3">IBRC-M10081</strain>
    </source>
</reference>
<evidence type="ECO:0000313" key="2">
    <source>
        <dbReference type="EMBL" id="SEW14753.1"/>
    </source>
</evidence>
<evidence type="ECO:0000313" key="3">
    <source>
        <dbReference type="Proteomes" id="UP000243605"/>
    </source>
</evidence>
<name>A0A662Z4Z3_9STAP</name>
<feature type="transmembrane region" description="Helical" evidence="1">
    <location>
        <begin position="64"/>
        <end position="88"/>
    </location>
</feature>
<dbReference type="AlphaFoldDB" id="A0A662Z4Z3"/>
<proteinExistence type="predicted"/>
<sequence length="90" mass="10345">MEKGKQRVVDISSYEIKERPSIKPQDDGSYRIKTYKGKRIGNVYTSEPPEINDENEDLSLRGTLFSTIVFVGGAILLWSCLLLMLFILRY</sequence>
<protein>
    <submittedName>
        <fullName evidence="2">Uncharacterized protein</fullName>
    </submittedName>
</protein>
<keyword evidence="1" id="KW-0812">Transmembrane</keyword>
<keyword evidence="1" id="KW-1133">Transmembrane helix</keyword>
<dbReference type="Proteomes" id="UP000243605">
    <property type="component" value="Unassembled WGS sequence"/>
</dbReference>
<organism evidence="2 3">
    <name type="scientific">Aliicoccus persicus</name>
    <dbReference type="NCBI Taxonomy" id="930138"/>
    <lineage>
        <taxon>Bacteria</taxon>
        <taxon>Bacillati</taxon>
        <taxon>Bacillota</taxon>
        <taxon>Bacilli</taxon>
        <taxon>Bacillales</taxon>
        <taxon>Staphylococcaceae</taxon>
        <taxon>Aliicoccus</taxon>
    </lineage>
</organism>
<accession>A0A662Z4Z3</accession>
<dbReference type="EMBL" id="FOIT01000006">
    <property type="protein sequence ID" value="SEW14753.1"/>
    <property type="molecule type" value="Genomic_DNA"/>
</dbReference>